<reference evidence="1 2" key="1">
    <citation type="submission" date="2019-12" db="EMBL/GenBank/DDBJ databases">
        <title>The complete genome of the thermophilic, anoxygenic phototrophic gammaproteobacterium Thermochromatium tepidum.</title>
        <authorList>
            <person name="Sattley W.M."/>
            <person name="Swingley W.D."/>
            <person name="Burchell B.M."/>
            <person name="Gurbani S.A."/>
            <person name="Kujawa C.M."/>
            <person name="Nuccio D.A."/>
            <person name="Schladweiler J."/>
            <person name="Shaffer K.N."/>
            <person name="Stokes L.M."/>
            <person name="Touchman J.W."/>
            <person name="Blankenship R.E."/>
            <person name="Madigan M.T."/>
        </authorList>
    </citation>
    <scope>NUCLEOTIDE SEQUENCE [LARGE SCALE GENOMIC DNA]</scope>
    <source>
        <strain evidence="1 2">ATCC 43061</strain>
    </source>
</reference>
<dbReference type="PANTHER" id="PTHR38753">
    <property type="entry name" value="SLR1441 PROTEIN"/>
    <property type="match status" value="1"/>
</dbReference>
<dbReference type="InterPro" id="IPR011335">
    <property type="entry name" value="Restrct_endonuc-II-like"/>
</dbReference>
<dbReference type="KEGG" id="ttp:E6P07_11445"/>
<proteinExistence type="predicted"/>
<protein>
    <submittedName>
        <fullName evidence="1">DUF3782 domain-containing protein</fullName>
    </submittedName>
</protein>
<keyword evidence="2" id="KW-1185">Reference proteome</keyword>
<dbReference type="EMBL" id="CP039268">
    <property type="protein sequence ID" value="QGU33537.1"/>
    <property type="molecule type" value="Genomic_DNA"/>
</dbReference>
<sequence>MSTTAAEMSWDEIKALVAELAIQSKDTDRKFQETDRKFQETDRKFQETEAQMRETRRLVERISRDLGRLGNRLGEFVEEMVEPAVVALFQARGLKVHRTMQDLTCRDDDGRLLAQVDLAVIDSDTLIAVECKSHLSVDDVNEHLERLAHFKTYWPEYGGYKLLAAVAAMVVPEEVAAYAYRKGLFVLAPSGETMRLLNDEAFQPKAW</sequence>
<dbReference type="Proteomes" id="UP000426424">
    <property type="component" value="Chromosome"/>
</dbReference>
<dbReference type="InterPro" id="IPR024271">
    <property type="entry name" value="DUF3782"/>
</dbReference>
<gene>
    <name evidence="1" type="ORF">E6P07_11445</name>
</gene>
<dbReference type="SUPFAM" id="SSF52980">
    <property type="entry name" value="Restriction endonuclease-like"/>
    <property type="match status" value="1"/>
</dbReference>
<dbReference type="RefSeq" id="WP_153975729.1">
    <property type="nucleotide sequence ID" value="NZ_CP039268.1"/>
</dbReference>
<dbReference type="OrthoDB" id="5623749at2"/>
<evidence type="ECO:0000313" key="2">
    <source>
        <dbReference type="Proteomes" id="UP000426424"/>
    </source>
</evidence>
<dbReference type="Pfam" id="PF12644">
    <property type="entry name" value="DUF3782"/>
    <property type="match status" value="1"/>
</dbReference>
<accession>A0A6I6EKB5</accession>
<evidence type="ECO:0000313" key="1">
    <source>
        <dbReference type="EMBL" id="QGU33537.1"/>
    </source>
</evidence>
<organism evidence="1 2">
    <name type="scientific">Thermochromatium tepidum ATCC 43061</name>
    <dbReference type="NCBI Taxonomy" id="316276"/>
    <lineage>
        <taxon>Bacteria</taxon>
        <taxon>Pseudomonadati</taxon>
        <taxon>Pseudomonadota</taxon>
        <taxon>Gammaproteobacteria</taxon>
        <taxon>Chromatiales</taxon>
        <taxon>Chromatiaceae</taxon>
        <taxon>Thermochromatium</taxon>
    </lineage>
</organism>
<dbReference type="AlphaFoldDB" id="A0A6I6EKB5"/>
<name>A0A6I6EKB5_THETI</name>
<dbReference type="PANTHER" id="PTHR38753:SF1">
    <property type="entry name" value="SLR1441 PROTEIN"/>
    <property type="match status" value="1"/>
</dbReference>